<evidence type="ECO:0000313" key="5">
    <source>
        <dbReference type="Proteomes" id="UP000319731"/>
    </source>
</evidence>
<name>A0A507BYK3_9FUNG</name>
<keyword evidence="5" id="KW-1185">Reference proteome</keyword>
<keyword evidence="3" id="KW-0732">Signal</keyword>
<feature type="transmembrane region" description="Helical" evidence="2">
    <location>
        <begin position="299"/>
        <end position="322"/>
    </location>
</feature>
<feature type="region of interest" description="Disordered" evidence="1">
    <location>
        <begin position="223"/>
        <end position="245"/>
    </location>
</feature>
<proteinExistence type="predicted"/>
<evidence type="ECO:0000256" key="2">
    <source>
        <dbReference type="SAM" id="Phobius"/>
    </source>
</evidence>
<gene>
    <name evidence="4" type="ORF">SmJEL517_g04629</name>
</gene>
<dbReference type="AlphaFoldDB" id="A0A507BYK3"/>
<evidence type="ECO:0008006" key="6">
    <source>
        <dbReference type="Google" id="ProtNLM"/>
    </source>
</evidence>
<accession>A0A507BYK3</accession>
<feature type="transmembrane region" description="Helical" evidence="2">
    <location>
        <begin position="329"/>
        <end position="350"/>
    </location>
</feature>
<dbReference type="Proteomes" id="UP000319731">
    <property type="component" value="Unassembled WGS sequence"/>
</dbReference>
<feature type="chain" id="PRO_5021250879" description="TRP C-terminal domain-containing protein" evidence="3">
    <location>
        <begin position="20"/>
        <end position="499"/>
    </location>
</feature>
<evidence type="ECO:0000256" key="3">
    <source>
        <dbReference type="SAM" id="SignalP"/>
    </source>
</evidence>
<evidence type="ECO:0000256" key="1">
    <source>
        <dbReference type="SAM" id="MobiDB-lite"/>
    </source>
</evidence>
<comment type="caution">
    <text evidence="4">The sequence shown here is derived from an EMBL/GenBank/DDBJ whole genome shotgun (WGS) entry which is preliminary data.</text>
</comment>
<dbReference type="EMBL" id="QEAO01000033">
    <property type="protein sequence ID" value="TPX32208.1"/>
    <property type="molecule type" value="Genomic_DNA"/>
</dbReference>
<evidence type="ECO:0000313" key="4">
    <source>
        <dbReference type="EMBL" id="TPX32208.1"/>
    </source>
</evidence>
<feature type="transmembrane region" description="Helical" evidence="2">
    <location>
        <begin position="199"/>
        <end position="217"/>
    </location>
</feature>
<sequence>MKKLILASILAWLISQVYAQNMTAKEACPDPAFAYPVTCLSIHSPSNNANSNDTVAYKYGCLKSQEQALNSASFCSVNQTLSQVNVTFQCITTYTPITCDSTSADPIVSCAPSYNLTQYGSCPGRTCPIVYQSSGALFNYTNTCGTTCYGPKYQCCPGYLNVIGSNALCLNPGAISASPSATASPGTAPKSTSGGGQRHSITVFGLWSFIVILYHVFNPTPVSASSKTQPQQTPKMLKQDEEEDAPRRSWLNPQLAKFTLFFFIALLLINAFAMVIVSTSTYEGTGPFPGQSDLFPQDLLLALTVLGALNFARGASICFYSLRMSSMGLIISSILAIVYVAVHLVLGFIASNTIADASTTWITLSDDKRTSIAAIIGCGYDQAHDCITIATSIRQNEIFIVAIWMILGAVIHAAAGVSAMIVYYAIRTHAYDMDEEIIQEYGMNESGRDPSWDQQRPPSVIETSRSDTRESSNTEGKAVEVGVIDDLKRLADGRQAVGL</sequence>
<dbReference type="GeneID" id="42005854"/>
<protein>
    <recommendedName>
        <fullName evidence="6">TRP C-terminal domain-containing protein</fullName>
    </recommendedName>
</protein>
<keyword evidence="2" id="KW-0812">Transmembrane</keyword>
<reference evidence="4 5" key="1">
    <citation type="journal article" date="2019" name="Sci. Rep.">
        <title>Comparative genomics of chytrid fungi reveal insights into the obligate biotrophic and pathogenic lifestyle of Synchytrium endobioticum.</title>
        <authorList>
            <person name="van de Vossenberg B.T.L.H."/>
            <person name="Warris S."/>
            <person name="Nguyen H.D.T."/>
            <person name="van Gent-Pelzer M.P.E."/>
            <person name="Joly D.L."/>
            <person name="van de Geest H.C."/>
            <person name="Bonants P.J.M."/>
            <person name="Smith D.S."/>
            <person name="Levesque C.A."/>
            <person name="van der Lee T.A.J."/>
        </authorList>
    </citation>
    <scope>NUCLEOTIDE SEQUENCE [LARGE SCALE GENOMIC DNA]</scope>
    <source>
        <strain evidence="4 5">JEL517</strain>
    </source>
</reference>
<keyword evidence="2" id="KW-1133">Transmembrane helix</keyword>
<feature type="signal peptide" evidence="3">
    <location>
        <begin position="1"/>
        <end position="19"/>
    </location>
</feature>
<feature type="compositionally biased region" description="Polar residues" evidence="1">
    <location>
        <begin position="452"/>
        <end position="463"/>
    </location>
</feature>
<feature type="compositionally biased region" description="Polar residues" evidence="1">
    <location>
        <begin position="223"/>
        <end position="234"/>
    </location>
</feature>
<keyword evidence="2" id="KW-0472">Membrane</keyword>
<feature type="region of interest" description="Disordered" evidence="1">
    <location>
        <begin position="444"/>
        <end position="477"/>
    </location>
</feature>
<dbReference type="OrthoDB" id="10623772at2759"/>
<feature type="transmembrane region" description="Helical" evidence="2">
    <location>
        <begin position="258"/>
        <end position="279"/>
    </location>
</feature>
<feature type="transmembrane region" description="Helical" evidence="2">
    <location>
        <begin position="398"/>
        <end position="426"/>
    </location>
</feature>
<dbReference type="RefSeq" id="XP_031023458.1">
    <property type="nucleotide sequence ID" value="XM_031170557.1"/>
</dbReference>
<organism evidence="4 5">
    <name type="scientific">Synchytrium microbalum</name>
    <dbReference type="NCBI Taxonomy" id="1806994"/>
    <lineage>
        <taxon>Eukaryota</taxon>
        <taxon>Fungi</taxon>
        <taxon>Fungi incertae sedis</taxon>
        <taxon>Chytridiomycota</taxon>
        <taxon>Chytridiomycota incertae sedis</taxon>
        <taxon>Chytridiomycetes</taxon>
        <taxon>Synchytriales</taxon>
        <taxon>Synchytriaceae</taxon>
        <taxon>Synchytrium</taxon>
    </lineage>
</organism>